<proteinExistence type="predicted"/>
<dbReference type="Gene3D" id="3.40.50.150">
    <property type="entry name" value="Vaccinia Virus protein VP39"/>
    <property type="match status" value="1"/>
</dbReference>
<name>A0ABD2P6G9_9CUCU</name>
<reference evidence="1 2" key="1">
    <citation type="journal article" date="2021" name="BMC Biol.">
        <title>Horizontally acquired antibacterial genes associated with adaptive radiation of ladybird beetles.</title>
        <authorList>
            <person name="Li H.S."/>
            <person name="Tang X.F."/>
            <person name="Huang Y.H."/>
            <person name="Xu Z.Y."/>
            <person name="Chen M.L."/>
            <person name="Du X.Y."/>
            <person name="Qiu B.Y."/>
            <person name="Chen P.T."/>
            <person name="Zhang W."/>
            <person name="Slipinski A."/>
            <person name="Escalona H.E."/>
            <person name="Waterhouse R.M."/>
            <person name="Zwick A."/>
            <person name="Pang H."/>
        </authorList>
    </citation>
    <scope>NUCLEOTIDE SEQUENCE [LARGE SCALE GENOMIC DNA]</scope>
    <source>
        <strain evidence="1">SYSU2018</strain>
    </source>
</reference>
<dbReference type="PIRSF" id="PIRSF027833">
    <property type="entry name" value="MtTFB2"/>
    <property type="match status" value="1"/>
</dbReference>
<accession>A0ABD2P6G9</accession>
<dbReference type="Proteomes" id="UP001516400">
    <property type="component" value="Unassembled WGS sequence"/>
</dbReference>
<organism evidence="1 2">
    <name type="scientific">Cryptolaemus montrouzieri</name>
    <dbReference type="NCBI Taxonomy" id="559131"/>
    <lineage>
        <taxon>Eukaryota</taxon>
        <taxon>Metazoa</taxon>
        <taxon>Ecdysozoa</taxon>
        <taxon>Arthropoda</taxon>
        <taxon>Hexapoda</taxon>
        <taxon>Insecta</taxon>
        <taxon>Pterygota</taxon>
        <taxon>Neoptera</taxon>
        <taxon>Endopterygota</taxon>
        <taxon>Coleoptera</taxon>
        <taxon>Polyphaga</taxon>
        <taxon>Cucujiformia</taxon>
        <taxon>Coccinelloidea</taxon>
        <taxon>Coccinellidae</taxon>
        <taxon>Scymninae</taxon>
        <taxon>Scymnini</taxon>
        <taxon>Cryptolaemus</taxon>
    </lineage>
</organism>
<protein>
    <submittedName>
        <fullName evidence="1">Uncharacterized protein</fullName>
    </submittedName>
</protein>
<dbReference type="InterPro" id="IPR029063">
    <property type="entry name" value="SAM-dependent_MTases_sf"/>
</dbReference>
<comment type="caution">
    <text evidence="1">The sequence shown here is derived from an EMBL/GenBank/DDBJ whole genome shotgun (WGS) entry which is preliminary data.</text>
</comment>
<sequence length="220" mass="25692">MQTTIASCGRLAMFLMMKPSDYLILISSDSMSRKNYKYLTILSKLFFDFELLEKLPRKAFLPWESRRKYSSKTNLSALDEDKIYLTRFIWKKELHLPIDQLLPFYFFVKQLFKAGSKIIPTLENWVPGCGENIILPKIHHDVYYEDIGIHTEFRELTPHQILEVFREMSAHPSYAGSPFLDMVEAELIKNETVETSSNIISPDLEKNIIESIEIKSEITD</sequence>
<evidence type="ECO:0000313" key="2">
    <source>
        <dbReference type="Proteomes" id="UP001516400"/>
    </source>
</evidence>
<dbReference type="EMBL" id="JABFTP020000185">
    <property type="protein sequence ID" value="KAL3286537.1"/>
    <property type="molecule type" value="Genomic_DNA"/>
</dbReference>
<dbReference type="AlphaFoldDB" id="A0ABD2P6G9"/>
<gene>
    <name evidence="1" type="ORF">HHI36_001042</name>
</gene>
<keyword evidence="2" id="KW-1185">Reference proteome</keyword>
<evidence type="ECO:0000313" key="1">
    <source>
        <dbReference type="EMBL" id="KAL3286537.1"/>
    </source>
</evidence>